<dbReference type="GO" id="GO:0017004">
    <property type="term" value="P:cytochrome complex assembly"/>
    <property type="evidence" value="ECO:0007669"/>
    <property type="project" value="InterPro"/>
</dbReference>
<evidence type="ECO:0000259" key="2">
    <source>
        <dbReference type="Pfam" id="PF16327"/>
    </source>
</evidence>
<reference evidence="3" key="1">
    <citation type="submission" date="2017-10" db="EMBL/GenBank/DDBJ databases">
        <title>The complete mitochondrial genome of moss Polytrichum commune.</title>
        <authorList>
            <person name="Goryunov D.V."/>
            <person name="Goryunova S.V."/>
            <person name="Kuznetsova O."/>
            <person name="Logacheva M.D."/>
            <person name="Milyutina I.A."/>
            <person name="Fedorova A.V."/>
            <person name="Fedosov V.E."/>
            <person name="Troitsky A.V."/>
        </authorList>
    </citation>
    <scope>NUCLEOTIDE SEQUENCE</scope>
</reference>
<dbReference type="PANTHER" id="PTHR36010:SF1">
    <property type="entry name" value="CYTOCHROME C BIOGENESIS CCMF C-TERMINAL-LIKE MITOCHONDRIAL PROTEIN-RELATED"/>
    <property type="match status" value="1"/>
</dbReference>
<feature type="transmembrane region" description="Helical" evidence="1">
    <location>
        <begin position="473"/>
        <end position="494"/>
    </location>
</feature>
<feature type="transmembrane region" description="Helical" evidence="1">
    <location>
        <begin position="100"/>
        <end position="117"/>
    </location>
</feature>
<feature type="transmembrane region" description="Helical" evidence="1">
    <location>
        <begin position="40"/>
        <end position="59"/>
    </location>
</feature>
<dbReference type="PANTHER" id="PTHR36010">
    <property type="entry name" value="CYTOCHROME C BIOGENESIS CCMF C-TERMINAL-LIKE MITOCHONDRIAL PROTEIN-RELATED"/>
    <property type="match status" value="1"/>
</dbReference>
<dbReference type="GeneID" id="38334855"/>
<name>A0A3B8CJA7_POLCU</name>
<feature type="transmembrane region" description="Helical" evidence="1">
    <location>
        <begin position="123"/>
        <end position="142"/>
    </location>
</feature>
<dbReference type="RefSeq" id="YP_009533043.1">
    <property type="nucleotide sequence ID" value="NC_039775.1"/>
</dbReference>
<keyword evidence="1" id="KW-0812">Transmembrane</keyword>
<protein>
    <submittedName>
        <fullName evidence="3">Cytochrome c biogenesis factor C</fullName>
    </submittedName>
</protein>
<accession>A0A3B8CJA7</accession>
<sequence>MVQLQNFFFFLIFMLVLCGTAAPILFQWLVSRDVSTGAPFYHGTIIPIFTSLLLVLVHVHSRGFIRSMDETERIVLVIARPILLPNIIEKSSLKTRAKNAFFLFFIFILNFLIFKFLGDLSYLESFCGVLCFLLFCTFSLSFKYRRDTLANKGRRPRMKKIKARKRAQRRKRLALSWPNEKEKRKNEKREKFYFLFFSNKSKIFLIYLLQFSKTFGLNEKAKILAFYSLLALSQADYSVPEENKALGAFLVTPYGCNQESAQRFDWNRFFIVRALPKRLMDVGHDFRKVPMTMKISHGGVCIFIMGVILSNTKKRQFTQLLPLGSELYIGKERCCLRGIDQLHGPTFHSICGNLIIYKPSLKNPFIFEHDGSLRAIIDLLPIAAPLYQNEEVEKKYIYFFFHFFHGDRSWRNREHNSFPLWLTVFPEKRFSFSNQETSTTKVAIHSNLFTDLYALIGTGSFETGWYITIMKLPFIFCIWIGFILASLGGLCSFLRQLAFYRLHWN</sequence>
<gene>
    <name evidence="3" type="primary">ccmFC</name>
</gene>
<feature type="transmembrane region" description="Helical" evidence="1">
    <location>
        <begin position="7"/>
        <end position="28"/>
    </location>
</feature>
<feature type="transmembrane region" description="Helical" evidence="1">
    <location>
        <begin position="192"/>
        <end position="210"/>
    </location>
</feature>
<feature type="domain" description="Cytochrome c-type biogenesis protein CcmF C-terminal" evidence="2">
    <location>
        <begin position="423"/>
        <end position="493"/>
    </location>
</feature>
<dbReference type="Pfam" id="PF16327">
    <property type="entry name" value="CcmF_C"/>
    <property type="match status" value="1"/>
</dbReference>
<keyword evidence="1" id="KW-1133">Transmembrane helix</keyword>
<dbReference type="AlphaFoldDB" id="A0A3B8CJA7"/>
<evidence type="ECO:0000313" key="3">
    <source>
        <dbReference type="EMBL" id="AYG93136.1"/>
    </source>
</evidence>
<dbReference type="InterPro" id="IPR044955">
    <property type="entry name" value="CCMFC"/>
</dbReference>
<feature type="transmembrane region" description="Helical" evidence="1">
    <location>
        <begin position="295"/>
        <end position="312"/>
    </location>
</feature>
<organism evidence="3">
    <name type="scientific">Polytrichum commune</name>
    <name type="common">Haircap moss</name>
    <dbReference type="NCBI Taxonomy" id="3213"/>
    <lineage>
        <taxon>Eukaryota</taxon>
        <taxon>Viridiplantae</taxon>
        <taxon>Streptophyta</taxon>
        <taxon>Embryophyta</taxon>
        <taxon>Bryophyta</taxon>
        <taxon>Bryophytina</taxon>
        <taxon>Polytrichopsida</taxon>
        <taxon>Polytrichales</taxon>
        <taxon>Polytrichaceae</taxon>
        <taxon>Polytrichum</taxon>
    </lineage>
</organism>
<keyword evidence="1" id="KW-0472">Membrane</keyword>
<keyword evidence="3" id="KW-0496">Mitochondrion</keyword>
<proteinExistence type="predicted"/>
<geneLocation type="mitochondrion" evidence="3"/>
<dbReference type="EMBL" id="MG214794">
    <property type="protein sequence ID" value="AYG93136.1"/>
    <property type="molecule type" value="Genomic_DNA"/>
</dbReference>
<dbReference type="InterPro" id="IPR032523">
    <property type="entry name" value="CcmF_C"/>
</dbReference>
<evidence type="ECO:0000256" key="1">
    <source>
        <dbReference type="SAM" id="Phobius"/>
    </source>
</evidence>